<dbReference type="Pfam" id="PF02308">
    <property type="entry name" value="MgtC"/>
    <property type="match status" value="1"/>
</dbReference>
<dbReference type="EMBL" id="DWVY01000007">
    <property type="protein sequence ID" value="HJC73652.1"/>
    <property type="molecule type" value="Genomic_DNA"/>
</dbReference>
<comment type="caution">
    <text evidence="9">The sequence shown here is derived from an EMBL/GenBank/DDBJ whole genome shotgun (WGS) entry which is preliminary data.</text>
</comment>
<feature type="transmembrane region" description="Helical" evidence="7">
    <location>
        <begin position="78"/>
        <end position="96"/>
    </location>
</feature>
<evidence type="ECO:0000256" key="4">
    <source>
        <dbReference type="ARBA" id="ARBA00022692"/>
    </source>
</evidence>
<evidence type="ECO:0000313" key="10">
    <source>
        <dbReference type="Proteomes" id="UP000823902"/>
    </source>
</evidence>
<keyword evidence="6 7" id="KW-0472">Membrane</keyword>
<organism evidence="9 10">
    <name type="scientific">Candidatus Mediterraneibacter faecavium</name>
    <dbReference type="NCBI Taxonomy" id="2838668"/>
    <lineage>
        <taxon>Bacteria</taxon>
        <taxon>Bacillati</taxon>
        <taxon>Bacillota</taxon>
        <taxon>Clostridia</taxon>
        <taxon>Lachnospirales</taxon>
        <taxon>Lachnospiraceae</taxon>
        <taxon>Mediterraneibacter</taxon>
    </lineage>
</organism>
<evidence type="ECO:0000313" key="9">
    <source>
        <dbReference type="EMBL" id="HJC73652.1"/>
    </source>
</evidence>
<gene>
    <name evidence="9" type="ORF">H9697_01695</name>
</gene>
<evidence type="ECO:0000259" key="8">
    <source>
        <dbReference type="Pfam" id="PF02308"/>
    </source>
</evidence>
<name>A0A9D2Q8Z6_9FIRM</name>
<comment type="similarity">
    <text evidence="2">Belongs to the MgtC/SapB family.</text>
</comment>
<dbReference type="GO" id="GO:0005886">
    <property type="term" value="C:plasma membrane"/>
    <property type="evidence" value="ECO:0007669"/>
    <property type="project" value="UniProtKB-SubCell"/>
</dbReference>
<protein>
    <submittedName>
        <fullName evidence="9">MgtC/SapB family protein</fullName>
    </submittedName>
</protein>
<dbReference type="PRINTS" id="PR01837">
    <property type="entry name" value="MGTCSAPBPROT"/>
</dbReference>
<feature type="domain" description="MgtC/SapB/SrpB/YhiD N-terminal" evidence="8">
    <location>
        <begin position="24"/>
        <end position="146"/>
    </location>
</feature>
<evidence type="ECO:0000256" key="5">
    <source>
        <dbReference type="ARBA" id="ARBA00022989"/>
    </source>
</evidence>
<reference evidence="9" key="1">
    <citation type="journal article" date="2021" name="PeerJ">
        <title>Extensive microbial diversity within the chicken gut microbiome revealed by metagenomics and culture.</title>
        <authorList>
            <person name="Gilroy R."/>
            <person name="Ravi A."/>
            <person name="Getino M."/>
            <person name="Pursley I."/>
            <person name="Horton D.L."/>
            <person name="Alikhan N.F."/>
            <person name="Baker D."/>
            <person name="Gharbi K."/>
            <person name="Hall N."/>
            <person name="Watson M."/>
            <person name="Adriaenssens E.M."/>
            <person name="Foster-Nyarko E."/>
            <person name="Jarju S."/>
            <person name="Secka A."/>
            <person name="Antonio M."/>
            <person name="Oren A."/>
            <person name="Chaudhuri R.R."/>
            <person name="La Ragione R."/>
            <person name="Hildebrand F."/>
            <person name="Pallen M.J."/>
        </authorList>
    </citation>
    <scope>NUCLEOTIDE SEQUENCE</scope>
    <source>
        <strain evidence="9">CHK196-7946</strain>
    </source>
</reference>
<feature type="transmembrane region" description="Helical" evidence="7">
    <location>
        <begin position="14"/>
        <end position="35"/>
    </location>
</feature>
<evidence type="ECO:0000256" key="6">
    <source>
        <dbReference type="ARBA" id="ARBA00023136"/>
    </source>
</evidence>
<proteinExistence type="inferred from homology"/>
<evidence type="ECO:0000256" key="1">
    <source>
        <dbReference type="ARBA" id="ARBA00004651"/>
    </source>
</evidence>
<feature type="transmembrane region" description="Helical" evidence="7">
    <location>
        <begin position="47"/>
        <end position="66"/>
    </location>
</feature>
<keyword evidence="5 7" id="KW-1133">Transmembrane helix</keyword>
<feature type="transmembrane region" description="Helical" evidence="7">
    <location>
        <begin position="108"/>
        <end position="140"/>
    </location>
</feature>
<dbReference type="InterPro" id="IPR049177">
    <property type="entry name" value="MgtC_SapB_SrpB_YhiD_N"/>
</dbReference>
<dbReference type="AlphaFoldDB" id="A0A9D2Q8Z6"/>
<evidence type="ECO:0000256" key="2">
    <source>
        <dbReference type="ARBA" id="ARBA00009298"/>
    </source>
</evidence>
<keyword evidence="3" id="KW-1003">Cell membrane</keyword>
<evidence type="ECO:0000256" key="7">
    <source>
        <dbReference type="SAM" id="Phobius"/>
    </source>
</evidence>
<dbReference type="PANTHER" id="PTHR33778:SF1">
    <property type="entry name" value="MAGNESIUM TRANSPORTER YHID-RELATED"/>
    <property type="match status" value="1"/>
</dbReference>
<comment type="subcellular location">
    <subcellularLocation>
        <location evidence="1">Cell membrane</location>
        <topology evidence="1">Multi-pass membrane protein</topology>
    </subcellularLocation>
</comment>
<keyword evidence="4 7" id="KW-0812">Transmembrane</keyword>
<accession>A0A9D2Q8Z6</accession>
<sequence length="231" mass="25074">METLRELVSMAEGINLFSIVLRIAVSVMCAGILGIERGKANQSAGMRTYILVSLGATVVMLTGQYMFDKFSTGDPARLGAQVISGIGFLGAGSIIVEGKTKVRGLTTAAGLWTAACIGLAVGIGFYLGGIIATAVVYLVITKFKSFSDHFTHNDVILRIYIEFEEMSELKPLFATIESFGLQVLDTLLNNPKNSGIYNAVLSIKNPEDKTHEQILDYLKKLQGIKKVRIIY</sequence>
<dbReference type="PANTHER" id="PTHR33778">
    <property type="entry name" value="PROTEIN MGTC"/>
    <property type="match status" value="1"/>
</dbReference>
<evidence type="ECO:0000256" key="3">
    <source>
        <dbReference type="ARBA" id="ARBA00022475"/>
    </source>
</evidence>
<dbReference type="InterPro" id="IPR003416">
    <property type="entry name" value="MgtC/SapB/SrpB/YhiD_fam"/>
</dbReference>
<reference evidence="9" key="2">
    <citation type="submission" date="2021-04" db="EMBL/GenBank/DDBJ databases">
        <authorList>
            <person name="Gilroy R."/>
        </authorList>
    </citation>
    <scope>NUCLEOTIDE SEQUENCE</scope>
    <source>
        <strain evidence="9">CHK196-7946</strain>
    </source>
</reference>
<dbReference type="Proteomes" id="UP000823902">
    <property type="component" value="Unassembled WGS sequence"/>
</dbReference>